<dbReference type="Proteomes" id="UP000218238">
    <property type="component" value="Unassembled WGS sequence"/>
</dbReference>
<keyword evidence="1" id="KW-0472">Membrane</keyword>
<name>A0A2A2TDG7_9CYAN</name>
<feature type="transmembrane region" description="Helical" evidence="1">
    <location>
        <begin position="32"/>
        <end position="55"/>
    </location>
</feature>
<keyword evidence="3" id="KW-1185">Reference proteome</keyword>
<sequence length="116" mass="12711">MQIFLIANTIFEVGIGLIFLLFPTLVLENNALSISLLRIIGCGALGLGSLSFLMLDLTDKKALKPGLIALSIFHSLAAVSQIYSFLNSSANIFIIIIHSLFAVSFISISWQRIREK</sequence>
<evidence type="ECO:0000313" key="3">
    <source>
        <dbReference type="Proteomes" id="UP000218238"/>
    </source>
</evidence>
<gene>
    <name evidence="2" type="ORF">CK510_23525</name>
</gene>
<dbReference type="AlphaFoldDB" id="A0A2A2TDG7"/>
<evidence type="ECO:0000256" key="1">
    <source>
        <dbReference type="SAM" id="Phobius"/>
    </source>
</evidence>
<proteinExistence type="predicted"/>
<reference evidence="2 3" key="1">
    <citation type="submission" date="2017-08" db="EMBL/GenBank/DDBJ databases">
        <title>Draft genome sequence of filamentous cyanobacterium Calothrix elsteri CCALA 953.</title>
        <authorList>
            <person name="Gagunashvili A.N."/>
            <person name="Elster J."/>
            <person name="Andresson O.S."/>
        </authorList>
    </citation>
    <scope>NUCLEOTIDE SEQUENCE [LARGE SCALE GENOMIC DNA]</scope>
    <source>
        <strain evidence="2 3">CCALA 953</strain>
    </source>
</reference>
<feature type="transmembrane region" description="Helical" evidence="1">
    <location>
        <begin position="5"/>
        <end position="26"/>
    </location>
</feature>
<evidence type="ECO:0000313" key="2">
    <source>
        <dbReference type="EMBL" id="PAX51675.1"/>
    </source>
</evidence>
<comment type="caution">
    <text evidence="2">The sequence shown here is derived from an EMBL/GenBank/DDBJ whole genome shotgun (WGS) entry which is preliminary data.</text>
</comment>
<protein>
    <recommendedName>
        <fullName evidence="4">DUF4345 domain-containing protein</fullName>
    </recommendedName>
</protein>
<evidence type="ECO:0008006" key="4">
    <source>
        <dbReference type="Google" id="ProtNLM"/>
    </source>
</evidence>
<keyword evidence="1" id="KW-0812">Transmembrane</keyword>
<dbReference type="EMBL" id="NTFS01000353">
    <property type="protein sequence ID" value="PAX51675.1"/>
    <property type="molecule type" value="Genomic_DNA"/>
</dbReference>
<organism evidence="2 3">
    <name type="scientific">Brunnivagina elsteri CCALA 953</name>
    <dbReference type="NCBI Taxonomy" id="987040"/>
    <lineage>
        <taxon>Bacteria</taxon>
        <taxon>Bacillati</taxon>
        <taxon>Cyanobacteriota</taxon>
        <taxon>Cyanophyceae</taxon>
        <taxon>Nostocales</taxon>
        <taxon>Calotrichaceae</taxon>
        <taxon>Brunnivagina</taxon>
    </lineage>
</organism>
<accession>A0A2A2TDG7</accession>
<keyword evidence="1" id="KW-1133">Transmembrane helix</keyword>
<feature type="transmembrane region" description="Helical" evidence="1">
    <location>
        <begin position="67"/>
        <end position="86"/>
    </location>
</feature>
<feature type="transmembrane region" description="Helical" evidence="1">
    <location>
        <begin position="92"/>
        <end position="110"/>
    </location>
</feature>